<dbReference type="Pfam" id="PF04973">
    <property type="entry name" value="NMN_transporter"/>
    <property type="match status" value="1"/>
</dbReference>
<dbReference type="PANTHER" id="PTHR36122:SF2">
    <property type="entry name" value="NICOTINAMIDE RIBOSIDE TRANSPORTER PNUC"/>
    <property type="match status" value="1"/>
</dbReference>
<feature type="transmembrane region" description="Helical" evidence="8">
    <location>
        <begin position="16"/>
        <end position="35"/>
    </location>
</feature>
<dbReference type="NCBIfam" id="TIGR01528">
    <property type="entry name" value="NMN_trans_PnuC"/>
    <property type="match status" value="1"/>
</dbReference>
<dbReference type="EMBL" id="PIXC01000015">
    <property type="protein sequence ID" value="PKE25944.1"/>
    <property type="molecule type" value="Genomic_DNA"/>
</dbReference>
<dbReference type="RefSeq" id="WP_101040151.1">
    <property type="nucleotide sequence ID" value="NZ_CP073801.1"/>
</dbReference>
<evidence type="ECO:0000256" key="3">
    <source>
        <dbReference type="ARBA" id="ARBA00022448"/>
    </source>
</evidence>
<evidence type="ECO:0000256" key="7">
    <source>
        <dbReference type="ARBA" id="ARBA00023136"/>
    </source>
</evidence>
<organism evidence="9 10">
    <name type="scientific">Macrococcoides caseolyticum</name>
    <dbReference type="NCBI Taxonomy" id="69966"/>
    <lineage>
        <taxon>Bacteria</taxon>
        <taxon>Bacillati</taxon>
        <taxon>Bacillota</taxon>
        <taxon>Bacilli</taxon>
        <taxon>Bacillales</taxon>
        <taxon>Staphylococcaceae</taxon>
        <taxon>Macrococcoides</taxon>
    </lineage>
</organism>
<feature type="transmembrane region" description="Helical" evidence="8">
    <location>
        <begin position="65"/>
        <end position="82"/>
    </location>
</feature>
<dbReference type="Proteomes" id="UP000233482">
    <property type="component" value="Unassembled WGS sequence"/>
</dbReference>
<dbReference type="GO" id="GO:0005886">
    <property type="term" value="C:plasma membrane"/>
    <property type="evidence" value="ECO:0007669"/>
    <property type="project" value="UniProtKB-SubCell"/>
</dbReference>
<keyword evidence="6 8" id="KW-1133">Transmembrane helix</keyword>
<evidence type="ECO:0000313" key="9">
    <source>
        <dbReference type="EMBL" id="PKE25944.1"/>
    </source>
</evidence>
<accession>A0A855GJ82</accession>
<dbReference type="InterPro" id="IPR006419">
    <property type="entry name" value="NMN_transpt_PnuC"/>
</dbReference>
<feature type="transmembrane region" description="Helical" evidence="8">
    <location>
        <begin position="41"/>
        <end position="58"/>
    </location>
</feature>
<name>A0A855GJ82_9STAP</name>
<comment type="subcellular location">
    <subcellularLocation>
        <location evidence="1">Cell membrane</location>
        <topology evidence="1">Multi-pass membrane protein</topology>
    </subcellularLocation>
</comment>
<protein>
    <recommendedName>
        <fullName evidence="11">Nicotinamide riboside transporter PnuC</fullName>
    </recommendedName>
</protein>
<keyword evidence="3" id="KW-0813">Transport</keyword>
<feature type="transmembrane region" description="Helical" evidence="8">
    <location>
        <begin position="213"/>
        <end position="231"/>
    </location>
</feature>
<dbReference type="PANTHER" id="PTHR36122">
    <property type="entry name" value="NICOTINAMIDE RIBOSIDE TRANSPORTER PNUC"/>
    <property type="match status" value="1"/>
</dbReference>
<evidence type="ECO:0000256" key="8">
    <source>
        <dbReference type="SAM" id="Phobius"/>
    </source>
</evidence>
<evidence type="ECO:0000313" key="10">
    <source>
        <dbReference type="Proteomes" id="UP000233482"/>
    </source>
</evidence>
<feature type="transmembrane region" description="Helical" evidence="8">
    <location>
        <begin position="133"/>
        <end position="154"/>
    </location>
</feature>
<keyword evidence="7 8" id="KW-0472">Membrane</keyword>
<feature type="transmembrane region" description="Helical" evidence="8">
    <location>
        <begin position="184"/>
        <end position="201"/>
    </location>
</feature>
<comment type="caution">
    <text evidence="9">The sequence shown here is derived from an EMBL/GenBank/DDBJ whole genome shotgun (WGS) entry which is preliminary data.</text>
</comment>
<reference evidence="9 10" key="1">
    <citation type="submission" date="2017-12" db="EMBL/GenBank/DDBJ databases">
        <title>Genomics of Macrococcus caseolyticus.</title>
        <authorList>
            <person name="MacFadyen A.C."/>
            <person name="Paterson G.K."/>
        </authorList>
    </citation>
    <scope>NUCLEOTIDE SEQUENCE [LARGE SCALE GENOMIC DNA]</scope>
    <source>
        <strain evidence="9 10">5788_EF188</strain>
    </source>
</reference>
<dbReference type="GO" id="GO:0034257">
    <property type="term" value="F:nicotinamide riboside transmembrane transporter activity"/>
    <property type="evidence" value="ECO:0007669"/>
    <property type="project" value="InterPro"/>
</dbReference>
<gene>
    <name evidence="9" type="ORF">CW686_07790</name>
</gene>
<evidence type="ECO:0000256" key="6">
    <source>
        <dbReference type="ARBA" id="ARBA00022989"/>
    </source>
</evidence>
<evidence type="ECO:0000256" key="4">
    <source>
        <dbReference type="ARBA" id="ARBA00022475"/>
    </source>
</evidence>
<keyword evidence="4" id="KW-1003">Cell membrane</keyword>
<dbReference type="AlphaFoldDB" id="A0A855GJ82"/>
<feature type="transmembrane region" description="Helical" evidence="8">
    <location>
        <begin position="88"/>
        <end position="106"/>
    </location>
</feature>
<evidence type="ECO:0000256" key="5">
    <source>
        <dbReference type="ARBA" id="ARBA00022692"/>
    </source>
</evidence>
<proteinExistence type="inferred from homology"/>
<comment type="similarity">
    <text evidence="2">Belongs to the nicotinamide ribonucleoside (NR) uptake permease (TC 4.B.1) family.</text>
</comment>
<evidence type="ECO:0000256" key="2">
    <source>
        <dbReference type="ARBA" id="ARBA00006669"/>
    </source>
</evidence>
<evidence type="ECO:0008006" key="11">
    <source>
        <dbReference type="Google" id="ProtNLM"/>
    </source>
</evidence>
<evidence type="ECO:0000256" key="1">
    <source>
        <dbReference type="ARBA" id="ARBA00004651"/>
    </source>
</evidence>
<keyword evidence="5 8" id="KW-0812">Transmembrane</keyword>
<sequence>MFLVKDFKGFTTYEKLFFGLFMLVQVAILVYFRIIDGTTDWLNVVASVTLVLCLIMSAKGRLSTFLYGLISVSLYGWISYQHGLYGEVGLQVVFIMFQFLGFATWVKNRHSDHITDDPEVKDVDTKGLDSKGWISTAIFTVILYAAISTVLTMIHAKQPYLDSLNVSLNIIGQTLMTLRFKEQWFFWMAVNVVSILLWVRAMMLNGEVDATSVTMAVMWLASLINSVYGYYNWKKLQNIHVVS</sequence>